<evidence type="ECO:0000256" key="10">
    <source>
        <dbReference type="PIRNR" id="PIRNR005290"/>
    </source>
</evidence>
<keyword evidence="9 10" id="KW-0539">Nucleus</keyword>
<evidence type="ECO:0000259" key="14">
    <source>
        <dbReference type="Pfam" id="PF04153"/>
    </source>
</evidence>
<evidence type="ECO:0000256" key="5">
    <source>
        <dbReference type="ARBA" id="ARBA00022491"/>
    </source>
</evidence>
<dbReference type="PIRSF" id="PIRSF005290">
    <property type="entry name" value="NOT_su_3_5"/>
    <property type="match status" value="1"/>
</dbReference>
<evidence type="ECO:0000256" key="11">
    <source>
        <dbReference type="SAM" id="Coils"/>
    </source>
</evidence>
<dbReference type="PANTHER" id="PTHR23326">
    <property type="entry name" value="CCR4 NOT-RELATED"/>
    <property type="match status" value="1"/>
</dbReference>
<feature type="region of interest" description="Disordered" evidence="12">
    <location>
        <begin position="295"/>
        <end position="333"/>
    </location>
</feature>
<dbReference type="GO" id="GO:0000289">
    <property type="term" value="P:nuclear-transcribed mRNA poly(A) tail shortening"/>
    <property type="evidence" value="ECO:0007669"/>
    <property type="project" value="UniProtKB-ARBA"/>
</dbReference>
<gene>
    <name evidence="15" type="ORF">PUMCH_001679</name>
</gene>
<proteinExistence type="inferred from homology"/>
<feature type="region of interest" description="Disordered" evidence="12">
    <location>
        <begin position="241"/>
        <end position="264"/>
    </location>
</feature>
<dbReference type="Gene3D" id="2.30.30.1020">
    <property type="entry name" value="CCR4-NOT complex subunit 2/3/5, C-terminal domain"/>
    <property type="match status" value="1"/>
</dbReference>
<evidence type="ECO:0000256" key="2">
    <source>
        <dbReference type="ARBA" id="ARBA00004496"/>
    </source>
</evidence>
<evidence type="ECO:0000256" key="9">
    <source>
        <dbReference type="ARBA" id="ARBA00023242"/>
    </source>
</evidence>
<keyword evidence="10" id="KW-0010">Activator</keyword>
<dbReference type="GeneID" id="88172744"/>
<evidence type="ECO:0000256" key="3">
    <source>
        <dbReference type="ARBA" id="ARBA00007682"/>
    </source>
</evidence>
<feature type="coiled-coil region" evidence="11">
    <location>
        <begin position="135"/>
        <end position="192"/>
    </location>
</feature>
<evidence type="ECO:0000313" key="16">
    <source>
        <dbReference type="Proteomes" id="UP001338582"/>
    </source>
</evidence>
<dbReference type="InterPro" id="IPR007282">
    <property type="entry name" value="NOT2/3/5_C"/>
</dbReference>
<dbReference type="GO" id="GO:0000932">
    <property type="term" value="C:P-body"/>
    <property type="evidence" value="ECO:0007669"/>
    <property type="project" value="UniProtKB-UniRule"/>
</dbReference>
<evidence type="ECO:0000256" key="4">
    <source>
        <dbReference type="ARBA" id="ARBA00022490"/>
    </source>
</evidence>
<dbReference type="GO" id="GO:0006355">
    <property type="term" value="P:regulation of DNA-templated transcription"/>
    <property type="evidence" value="ECO:0007669"/>
    <property type="project" value="InterPro"/>
</dbReference>
<dbReference type="Pfam" id="PF04065">
    <property type="entry name" value="Not3"/>
    <property type="match status" value="1"/>
</dbReference>
<keyword evidence="8 10" id="KW-0804">Transcription</keyword>
<keyword evidence="5 10" id="KW-0678">Repressor</keyword>
<name>A0AAX4H7M0_9ASCO</name>
<evidence type="ECO:0000256" key="1">
    <source>
        <dbReference type="ARBA" id="ARBA00004123"/>
    </source>
</evidence>
<keyword evidence="16" id="KW-1185">Reference proteome</keyword>
<dbReference type="AlphaFoldDB" id="A0AAX4H7M0"/>
<feature type="domain" description="NOT2/NOT3/NOT5 C-terminal" evidence="14">
    <location>
        <begin position="453"/>
        <end position="587"/>
    </location>
</feature>
<feature type="coiled-coil region" evidence="11">
    <location>
        <begin position="40"/>
        <end position="97"/>
    </location>
</feature>
<reference evidence="15 16" key="1">
    <citation type="submission" date="2023-10" db="EMBL/GenBank/DDBJ databases">
        <title>Draft Genome Sequence of Candida saopaulonensis from a very Premature Infant with Sepsis.</title>
        <authorList>
            <person name="Ning Y."/>
            <person name="Dai R."/>
            <person name="Xiao M."/>
            <person name="Xu Y."/>
            <person name="Yan Q."/>
            <person name="Zhang L."/>
        </authorList>
    </citation>
    <scope>NUCLEOTIDE SEQUENCE [LARGE SCALE GENOMIC DNA]</scope>
    <source>
        <strain evidence="15 16">19XY460</strain>
    </source>
</reference>
<organism evidence="15 16">
    <name type="scientific">Australozyma saopauloensis</name>
    <dbReference type="NCBI Taxonomy" id="291208"/>
    <lineage>
        <taxon>Eukaryota</taxon>
        <taxon>Fungi</taxon>
        <taxon>Dikarya</taxon>
        <taxon>Ascomycota</taxon>
        <taxon>Saccharomycotina</taxon>
        <taxon>Pichiomycetes</taxon>
        <taxon>Metschnikowiaceae</taxon>
        <taxon>Australozyma</taxon>
    </lineage>
</organism>
<evidence type="ECO:0000256" key="6">
    <source>
        <dbReference type="ARBA" id="ARBA00022553"/>
    </source>
</evidence>
<dbReference type="Pfam" id="PF04153">
    <property type="entry name" value="NOT2_3_5_C"/>
    <property type="match status" value="1"/>
</dbReference>
<comment type="similarity">
    <text evidence="3 10">Belongs to the CNOT2/3/5 family.</text>
</comment>
<feature type="compositionally biased region" description="Polar residues" evidence="12">
    <location>
        <begin position="305"/>
        <end position="315"/>
    </location>
</feature>
<comment type="function">
    <text evidence="10">Acts as component of the CCR4-NOT core complex, which in the nucleus seems to be a general transcription factor, and in the cytoplasm the major mRNA deadenylase involved in mRNA turnover. The NOT protein subcomplex negatively regulates the basal and activated transcription of many genes. Preferentially affects TC-type TATA element-dependent transcription. Could directly or indirectly inhibit component(s) of the general transcription machinery.</text>
</comment>
<keyword evidence="4 10" id="KW-0963">Cytoplasm</keyword>
<dbReference type="GO" id="GO:0030015">
    <property type="term" value="C:CCR4-NOT core complex"/>
    <property type="evidence" value="ECO:0007669"/>
    <property type="project" value="UniProtKB-UniRule"/>
</dbReference>
<keyword evidence="6" id="KW-0597">Phosphoprotein</keyword>
<evidence type="ECO:0000259" key="13">
    <source>
        <dbReference type="Pfam" id="PF04065"/>
    </source>
</evidence>
<evidence type="ECO:0000313" key="15">
    <source>
        <dbReference type="EMBL" id="WPK24406.1"/>
    </source>
</evidence>
<feature type="compositionally biased region" description="Low complexity" evidence="12">
    <location>
        <begin position="248"/>
        <end position="260"/>
    </location>
</feature>
<dbReference type="InterPro" id="IPR038635">
    <property type="entry name" value="CCR4-NOT_su2/3/5_C_sf"/>
</dbReference>
<dbReference type="InterPro" id="IPR040168">
    <property type="entry name" value="Not2/3/5"/>
</dbReference>
<dbReference type="GO" id="GO:0005634">
    <property type="term" value="C:nucleus"/>
    <property type="evidence" value="ECO:0007669"/>
    <property type="project" value="UniProtKB-SubCell"/>
</dbReference>
<evidence type="ECO:0000256" key="8">
    <source>
        <dbReference type="ARBA" id="ARBA00023163"/>
    </source>
</evidence>
<keyword evidence="11" id="KW-0175">Coiled coil</keyword>
<dbReference type="InterPro" id="IPR012270">
    <property type="entry name" value="CCR4-NOT_su3/5"/>
</dbReference>
<evidence type="ECO:0000256" key="12">
    <source>
        <dbReference type="SAM" id="MobiDB-lite"/>
    </source>
</evidence>
<dbReference type="KEGG" id="asau:88172744"/>
<dbReference type="EMBL" id="CP138895">
    <property type="protein sequence ID" value="WPK24406.1"/>
    <property type="molecule type" value="Genomic_DNA"/>
</dbReference>
<evidence type="ECO:0000256" key="7">
    <source>
        <dbReference type="ARBA" id="ARBA00023015"/>
    </source>
</evidence>
<comment type="subcellular location">
    <subcellularLocation>
        <location evidence="2 10">Cytoplasm</location>
    </subcellularLocation>
    <subcellularLocation>
        <location evidence="1 10">Nucleus</location>
    </subcellularLocation>
</comment>
<dbReference type="Proteomes" id="UP001338582">
    <property type="component" value="Chromosome 2"/>
</dbReference>
<dbReference type="RefSeq" id="XP_062876789.1">
    <property type="nucleotide sequence ID" value="XM_063020719.1"/>
</dbReference>
<feature type="domain" description="CCR4-Not complex component Not N-terminal" evidence="13">
    <location>
        <begin position="3"/>
        <end position="231"/>
    </location>
</feature>
<keyword evidence="7 10" id="KW-0805">Transcription regulation</keyword>
<accession>A0AAX4H7M0</accession>
<protein>
    <recommendedName>
        <fullName evidence="10">General negative regulator of transcription subunit</fullName>
    </recommendedName>
</protein>
<dbReference type="InterPro" id="IPR007207">
    <property type="entry name" value="Not_N"/>
</dbReference>
<sequence length="593" mass="65556">MSSRKLQQEFDKLQKKVTEGLTQFDQTHEKIYATDNASLKEKLEGELRKEIKKLQRSRDQVKQWLSDSSNKLDREQLQDIRGLIENAMERFKEVEKVLKMKQFSNEGLEMQTKLGARGLDEAKKLEALKYVTDVLDELNRQTELLLAEMDQYAHKKKLAAIQASVDELNEKIDRNNSHVERLELVLRNLENDRLEPSKIDDIRDDLDYYLENNQADDFVEYDDFYDALELDESLEVTPAFPAAPAEQSSATPSPKKASSANPVTPSVERPVYAAAPATAPAATPATVTIANGSGSSGTLAAGPSTPLSAPLSQSKAPPPGLTSLGSKPTTPLPTHRLTVAEELKKKALTQAAVAANSTPNSQAQIPESAHAAQAASLSATLARSISNDSTNMGSLVHSASAGGAGSVALPSPLPALSHDGRKQELTCQLPSVVDSRLKNPLPFLAVVHQLEASLVNCPDSFDLEVPRQYNPINVHPSSVDYPQEPMYELNSATIMKKFDTHTLFFCFYYNEGVDNLSKYNAARELSARGWIFNAETKQWFSEDDSNKPRKASLVAPEGAATSGHSYKYFDYQSSWLVRRKENFELKPEVQQTF</sequence>